<accession>A0A2T0TJQ5</accession>
<proteinExistence type="predicted"/>
<feature type="compositionally biased region" description="Polar residues" evidence="1">
    <location>
        <begin position="67"/>
        <end position="76"/>
    </location>
</feature>
<evidence type="ECO:0000313" key="3">
    <source>
        <dbReference type="EMBL" id="PRY45952.1"/>
    </source>
</evidence>
<keyword evidence="2" id="KW-0472">Membrane</keyword>
<feature type="compositionally biased region" description="Pro residues" evidence="1">
    <location>
        <begin position="225"/>
        <end position="240"/>
    </location>
</feature>
<feature type="compositionally biased region" description="Pro residues" evidence="1">
    <location>
        <begin position="50"/>
        <end position="62"/>
    </location>
</feature>
<name>A0A2T0TJQ5_9PSEU</name>
<dbReference type="RefSeq" id="WP_146174601.1">
    <property type="nucleotide sequence ID" value="NZ_PVTF01000001.1"/>
</dbReference>
<keyword evidence="2" id="KW-1133">Transmembrane helix</keyword>
<dbReference type="EMBL" id="PVTF01000001">
    <property type="protein sequence ID" value="PRY45952.1"/>
    <property type="molecule type" value="Genomic_DNA"/>
</dbReference>
<gene>
    <name evidence="3" type="ORF">CLV43_101215</name>
</gene>
<evidence type="ECO:0000256" key="2">
    <source>
        <dbReference type="SAM" id="Phobius"/>
    </source>
</evidence>
<feature type="transmembrane region" description="Helical" evidence="2">
    <location>
        <begin position="187"/>
        <end position="208"/>
    </location>
</feature>
<evidence type="ECO:0008006" key="5">
    <source>
        <dbReference type="Google" id="ProtNLM"/>
    </source>
</evidence>
<keyword evidence="4" id="KW-1185">Reference proteome</keyword>
<comment type="caution">
    <text evidence="3">The sequence shown here is derived from an EMBL/GenBank/DDBJ whole genome shotgun (WGS) entry which is preliminary data.</text>
</comment>
<reference evidence="3 4" key="1">
    <citation type="submission" date="2018-03" db="EMBL/GenBank/DDBJ databases">
        <title>Genomic Encyclopedia of Archaeal and Bacterial Type Strains, Phase II (KMG-II): from individual species to whole genera.</title>
        <authorList>
            <person name="Goeker M."/>
        </authorList>
    </citation>
    <scope>NUCLEOTIDE SEQUENCE [LARGE SCALE GENOMIC DNA]</scope>
    <source>
        <strain evidence="3 4">DSM 44720</strain>
    </source>
</reference>
<protein>
    <recommendedName>
        <fullName evidence="5">SHOCT domain-containing protein</fullName>
    </recommendedName>
</protein>
<dbReference type="AlphaFoldDB" id="A0A2T0TJQ5"/>
<feature type="region of interest" description="Disordered" evidence="1">
    <location>
        <begin position="215"/>
        <end position="245"/>
    </location>
</feature>
<sequence length="395" mass="41909">MSWQEDLQQLDRALAAGQISADDYRLRRDEVLATAAQALPGGAPQQQQQPPQPPPGPFPPPFRWGQTEPSEATQVVQPGDAEKTQVVRPGTTPAQPPSSGNPDSERTQFVRPVQPNDSERTQVVPTGTPSGGFPAQIFPQQPPAPAWQDASAPPWGSSDGSDGNVWANVQGPEVFTDSDSGGGKGKIIAIVLVVLLLVGGGVGAYFLWGRGNSSNNAGGQSTSSTPPPTSSTPPSPPPVRKTPDGPFVEVQGKTNQFKTLDIADALVAKVPTFEEAQLLQQSGVTDVRFAVGQDEAAKLSQGIWAFKSNNPAATLTAVENLYQSAQFELLPTSAKNVPVRHLPITAFNTTATYRAHYISKEFVVRVEAYGADEAAVKAAFDALLKRQLDKYPATS</sequence>
<dbReference type="OrthoDB" id="3692386at2"/>
<evidence type="ECO:0000313" key="4">
    <source>
        <dbReference type="Proteomes" id="UP000239494"/>
    </source>
</evidence>
<organism evidence="3 4">
    <name type="scientific">Umezawaea tangerina</name>
    <dbReference type="NCBI Taxonomy" id="84725"/>
    <lineage>
        <taxon>Bacteria</taxon>
        <taxon>Bacillati</taxon>
        <taxon>Actinomycetota</taxon>
        <taxon>Actinomycetes</taxon>
        <taxon>Pseudonocardiales</taxon>
        <taxon>Pseudonocardiaceae</taxon>
        <taxon>Umezawaea</taxon>
    </lineage>
</organism>
<feature type="compositionally biased region" description="Low complexity" evidence="1">
    <location>
        <begin position="35"/>
        <end position="49"/>
    </location>
</feature>
<keyword evidence="2" id="KW-0812">Transmembrane</keyword>
<feature type="region of interest" description="Disordered" evidence="1">
    <location>
        <begin position="35"/>
        <end position="165"/>
    </location>
</feature>
<dbReference type="Proteomes" id="UP000239494">
    <property type="component" value="Unassembled WGS sequence"/>
</dbReference>
<evidence type="ECO:0000256" key="1">
    <source>
        <dbReference type="SAM" id="MobiDB-lite"/>
    </source>
</evidence>